<dbReference type="AlphaFoldDB" id="A0A830EDI6"/>
<keyword evidence="3" id="KW-1185">Reference proteome</keyword>
<dbReference type="EMBL" id="BMOC01000021">
    <property type="protein sequence ID" value="GGJ15198.1"/>
    <property type="molecule type" value="Genomic_DNA"/>
</dbReference>
<feature type="transmembrane region" description="Helical" evidence="1">
    <location>
        <begin position="46"/>
        <end position="65"/>
    </location>
</feature>
<organism evidence="2 3">
    <name type="scientific">Halobellus salinus</name>
    <dbReference type="NCBI Taxonomy" id="931585"/>
    <lineage>
        <taxon>Archaea</taxon>
        <taxon>Methanobacteriati</taxon>
        <taxon>Methanobacteriota</taxon>
        <taxon>Stenosarchaea group</taxon>
        <taxon>Halobacteria</taxon>
        <taxon>Halobacteriales</taxon>
        <taxon>Haloferacaceae</taxon>
        <taxon>Halobellus</taxon>
    </lineage>
</organism>
<keyword evidence="1" id="KW-0472">Membrane</keyword>
<accession>A0A830EDI6</accession>
<comment type="caution">
    <text evidence="2">The sequence shown here is derived from an EMBL/GenBank/DDBJ whole genome shotgun (WGS) entry which is preliminary data.</text>
</comment>
<proteinExistence type="predicted"/>
<keyword evidence="1" id="KW-0812">Transmembrane</keyword>
<reference evidence="2" key="1">
    <citation type="journal article" date="2014" name="Int. J. Syst. Evol. Microbiol.">
        <title>Complete genome sequence of Corynebacterium casei LMG S-19264T (=DSM 44701T), isolated from a smear-ripened cheese.</title>
        <authorList>
            <consortium name="US DOE Joint Genome Institute (JGI-PGF)"/>
            <person name="Walter F."/>
            <person name="Albersmeier A."/>
            <person name="Kalinowski J."/>
            <person name="Ruckert C."/>
        </authorList>
    </citation>
    <scope>NUCLEOTIDE SEQUENCE</scope>
    <source>
        <strain evidence="2">JCM 14359</strain>
    </source>
</reference>
<reference evidence="2" key="2">
    <citation type="submission" date="2020-09" db="EMBL/GenBank/DDBJ databases">
        <authorList>
            <person name="Sun Q."/>
            <person name="Ohkuma M."/>
        </authorList>
    </citation>
    <scope>NUCLEOTIDE SEQUENCE</scope>
    <source>
        <strain evidence="2">JCM 14359</strain>
    </source>
</reference>
<keyword evidence="1" id="KW-1133">Transmembrane helix</keyword>
<dbReference type="Proteomes" id="UP000653099">
    <property type="component" value="Unassembled WGS sequence"/>
</dbReference>
<evidence type="ECO:0000256" key="1">
    <source>
        <dbReference type="SAM" id="Phobius"/>
    </source>
</evidence>
<name>A0A830EDI6_9EURY</name>
<dbReference type="RefSeq" id="WP_188788172.1">
    <property type="nucleotide sequence ID" value="NZ_BMOC01000021.1"/>
</dbReference>
<evidence type="ECO:0000313" key="2">
    <source>
        <dbReference type="EMBL" id="GGJ15198.1"/>
    </source>
</evidence>
<protein>
    <submittedName>
        <fullName evidence="2">Uncharacterized protein</fullName>
    </submittedName>
</protein>
<evidence type="ECO:0000313" key="3">
    <source>
        <dbReference type="Proteomes" id="UP000653099"/>
    </source>
</evidence>
<feature type="transmembrane region" description="Helical" evidence="1">
    <location>
        <begin position="12"/>
        <end position="34"/>
    </location>
</feature>
<gene>
    <name evidence="2" type="ORF">GCM10008995_26270</name>
</gene>
<sequence length="76" mass="8217">MNLLRVATKLHHYRLPTLGVCGLAMTLALSGPGVRFRTIGPLRLDMFYASVVVCGLLVLSVAVLGEYDPEAYGLEP</sequence>